<feature type="region of interest" description="Disordered" evidence="1">
    <location>
        <begin position="276"/>
        <end position="297"/>
    </location>
</feature>
<proteinExistence type="predicted"/>
<dbReference type="GO" id="GO:0030020">
    <property type="term" value="F:extracellular matrix structural constituent conferring tensile strength"/>
    <property type="evidence" value="ECO:0007669"/>
    <property type="project" value="TreeGrafter"/>
</dbReference>
<evidence type="ECO:0000256" key="2">
    <source>
        <dbReference type="SAM" id="SignalP"/>
    </source>
</evidence>
<feature type="compositionally biased region" description="Low complexity" evidence="1">
    <location>
        <begin position="96"/>
        <end position="120"/>
    </location>
</feature>
<dbReference type="EMBL" id="CP060714">
    <property type="protein sequence ID" value="QNN56460.1"/>
    <property type="molecule type" value="Genomic_DNA"/>
</dbReference>
<dbReference type="Proteomes" id="UP000515811">
    <property type="component" value="Chromosome"/>
</dbReference>
<evidence type="ECO:0000313" key="3">
    <source>
        <dbReference type="EMBL" id="QNN56460.1"/>
    </source>
</evidence>
<feature type="compositionally biased region" description="Low complexity" evidence="1">
    <location>
        <begin position="282"/>
        <end position="297"/>
    </location>
</feature>
<feature type="chain" id="PRO_5028942075" evidence="2">
    <location>
        <begin position="32"/>
        <end position="324"/>
    </location>
</feature>
<dbReference type="InterPro" id="IPR008160">
    <property type="entry name" value="Collagen"/>
</dbReference>
<dbReference type="AlphaFoldDB" id="A0A7G9RLI5"/>
<accession>A0A7G9RLI5</accession>
<keyword evidence="2" id="KW-0732">Signal</keyword>
<dbReference type="Gene3D" id="1.20.5.320">
    <property type="entry name" value="6-Phosphogluconate Dehydrogenase, domain 3"/>
    <property type="match status" value="1"/>
</dbReference>
<feature type="region of interest" description="Disordered" evidence="1">
    <location>
        <begin position="91"/>
        <end position="157"/>
    </location>
</feature>
<sequence>MKKHTLTSRATTISPLLVGLIALSFGYSAHAQVTISGTNGVAIKSSPGNATITGFANDGTVTIPKLAAPNGGYVKSDANGVLTVDTGVGPKGDQGDIGPQGPQGPQGIQGIPGIAGTPGQNGTDGINGTNGSNGANGTNGEKGDAGASMLSGANDPDANVGTVGDTYVNLTTGATFLNKPNNGWEPTGLSLKGPTGDVGAPGPKGADGLPGAPGLPGAAGEKGDKGDIGPQGPQGPQGLQGLPGSTSIAALGLEWKEAEGNSSSATAYCSPGKKVIGGGGIPPNNSSNLRSSRPTSSNTAWTVTYGGGGSGGDATAYAICINAQ</sequence>
<keyword evidence="4" id="KW-1185">Reference proteome</keyword>
<feature type="compositionally biased region" description="Low complexity" evidence="1">
    <location>
        <begin position="230"/>
        <end position="244"/>
    </location>
</feature>
<dbReference type="KEGG" id="drg:H9K76_18250"/>
<protein>
    <submittedName>
        <fullName evidence="3">Collagen-like protein</fullName>
    </submittedName>
</protein>
<dbReference type="Pfam" id="PF01391">
    <property type="entry name" value="Collagen"/>
    <property type="match status" value="2"/>
</dbReference>
<dbReference type="GO" id="GO:0031012">
    <property type="term" value="C:extracellular matrix"/>
    <property type="evidence" value="ECO:0007669"/>
    <property type="project" value="TreeGrafter"/>
</dbReference>
<dbReference type="InterPro" id="IPR050149">
    <property type="entry name" value="Collagen_superfamily"/>
</dbReference>
<evidence type="ECO:0000256" key="1">
    <source>
        <dbReference type="SAM" id="MobiDB-lite"/>
    </source>
</evidence>
<dbReference type="PANTHER" id="PTHR24023:SF1096">
    <property type="entry name" value="COLLAGEN ALPHA-1(I) CHAIN-LIKE"/>
    <property type="match status" value="1"/>
</dbReference>
<evidence type="ECO:0000313" key="4">
    <source>
        <dbReference type="Proteomes" id="UP000515811"/>
    </source>
</evidence>
<feature type="compositionally biased region" description="Low complexity" evidence="1">
    <location>
        <begin position="200"/>
        <end position="219"/>
    </location>
</feature>
<feature type="region of interest" description="Disordered" evidence="1">
    <location>
        <begin position="179"/>
        <end position="245"/>
    </location>
</feature>
<feature type="signal peptide" evidence="2">
    <location>
        <begin position="1"/>
        <end position="31"/>
    </location>
</feature>
<dbReference type="GO" id="GO:0005615">
    <property type="term" value="C:extracellular space"/>
    <property type="evidence" value="ECO:0007669"/>
    <property type="project" value="TreeGrafter"/>
</dbReference>
<dbReference type="GO" id="GO:0030198">
    <property type="term" value="P:extracellular matrix organization"/>
    <property type="evidence" value="ECO:0007669"/>
    <property type="project" value="TreeGrafter"/>
</dbReference>
<gene>
    <name evidence="3" type="ORF">H9K76_18250</name>
</gene>
<keyword evidence="3" id="KW-0176">Collagen</keyword>
<reference evidence="3 4" key="1">
    <citation type="submission" date="2020-08" db="EMBL/GenBank/DDBJ databases">
        <title>Genome sequence of Diaphorobacter ruginosibacter DSM 27467T.</title>
        <authorList>
            <person name="Hyun D.-W."/>
            <person name="Bae J.-W."/>
        </authorList>
    </citation>
    <scope>NUCLEOTIDE SEQUENCE [LARGE SCALE GENOMIC DNA]</scope>
    <source>
        <strain evidence="3 4">DSM 27467</strain>
    </source>
</reference>
<name>A0A7G9RLI5_9BURK</name>
<dbReference type="PANTHER" id="PTHR24023">
    <property type="entry name" value="COLLAGEN ALPHA"/>
    <property type="match status" value="1"/>
</dbReference>
<feature type="compositionally biased region" description="Low complexity" evidence="1">
    <location>
        <begin position="127"/>
        <end position="139"/>
    </location>
</feature>
<organism evidence="3 4">
    <name type="scientific">Diaphorobacter ruginosibacter</name>
    <dbReference type="NCBI Taxonomy" id="1715720"/>
    <lineage>
        <taxon>Bacteria</taxon>
        <taxon>Pseudomonadati</taxon>
        <taxon>Pseudomonadota</taxon>
        <taxon>Betaproteobacteria</taxon>
        <taxon>Burkholderiales</taxon>
        <taxon>Comamonadaceae</taxon>
        <taxon>Diaphorobacter</taxon>
    </lineage>
</organism>
<dbReference type="RefSeq" id="WP_187596726.1">
    <property type="nucleotide sequence ID" value="NZ_CP060714.1"/>
</dbReference>